<keyword evidence="7" id="KW-1185">Reference proteome</keyword>
<proteinExistence type="predicted"/>
<reference evidence="6 7" key="1">
    <citation type="submission" date="2023-03" db="EMBL/GenBank/DDBJ databases">
        <title>Genome insight into feeding habits of ladybird beetles.</title>
        <authorList>
            <person name="Li H.-S."/>
            <person name="Huang Y.-H."/>
            <person name="Pang H."/>
        </authorList>
    </citation>
    <scope>NUCLEOTIDE SEQUENCE [LARGE SCALE GENOMIC DNA]</scope>
    <source>
        <strain evidence="6">SYSU_2023b</strain>
        <tissue evidence="6">Whole body</tissue>
    </source>
</reference>
<keyword evidence="4" id="KW-0175">Coiled coil</keyword>
<comment type="subcellular location">
    <subcellularLocation>
        <location evidence="1">Nucleus</location>
    </subcellularLocation>
</comment>
<dbReference type="PANTHER" id="PTHR14396">
    <property type="entry name" value="CLASPIN"/>
    <property type="match status" value="1"/>
</dbReference>
<feature type="region of interest" description="Disordered" evidence="5">
    <location>
        <begin position="758"/>
        <end position="914"/>
    </location>
</feature>
<feature type="region of interest" description="Disordered" evidence="5">
    <location>
        <begin position="1259"/>
        <end position="1278"/>
    </location>
</feature>
<dbReference type="InterPro" id="IPR024146">
    <property type="entry name" value="Claspin"/>
</dbReference>
<comment type="caution">
    <text evidence="6">The sequence shown here is derived from an EMBL/GenBank/DDBJ whole genome shotgun (WGS) entry which is preliminary data.</text>
</comment>
<dbReference type="PANTHER" id="PTHR14396:SF10">
    <property type="entry name" value="CLASPIN"/>
    <property type="match status" value="1"/>
</dbReference>
<dbReference type="GO" id="GO:0010997">
    <property type="term" value="F:anaphase-promoting complex binding"/>
    <property type="evidence" value="ECO:0007669"/>
    <property type="project" value="TreeGrafter"/>
</dbReference>
<dbReference type="GO" id="GO:0007095">
    <property type="term" value="P:mitotic G2 DNA damage checkpoint signaling"/>
    <property type="evidence" value="ECO:0007669"/>
    <property type="project" value="TreeGrafter"/>
</dbReference>
<evidence type="ECO:0000313" key="7">
    <source>
        <dbReference type="Proteomes" id="UP001431783"/>
    </source>
</evidence>
<feature type="compositionally biased region" description="Basic and acidic residues" evidence="5">
    <location>
        <begin position="72"/>
        <end position="87"/>
    </location>
</feature>
<feature type="compositionally biased region" description="Basic and acidic residues" evidence="5">
    <location>
        <begin position="781"/>
        <end position="812"/>
    </location>
</feature>
<organism evidence="6 7">
    <name type="scientific">Henosepilachna vigintioctopunctata</name>
    <dbReference type="NCBI Taxonomy" id="420089"/>
    <lineage>
        <taxon>Eukaryota</taxon>
        <taxon>Metazoa</taxon>
        <taxon>Ecdysozoa</taxon>
        <taxon>Arthropoda</taxon>
        <taxon>Hexapoda</taxon>
        <taxon>Insecta</taxon>
        <taxon>Pterygota</taxon>
        <taxon>Neoptera</taxon>
        <taxon>Endopterygota</taxon>
        <taxon>Coleoptera</taxon>
        <taxon>Polyphaga</taxon>
        <taxon>Cucujiformia</taxon>
        <taxon>Coccinelloidea</taxon>
        <taxon>Coccinellidae</taxon>
        <taxon>Epilachninae</taxon>
        <taxon>Epilachnini</taxon>
        <taxon>Henosepilachna</taxon>
    </lineage>
</organism>
<feature type="compositionally biased region" description="Acidic residues" evidence="5">
    <location>
        <begin position="1201"/>
        <end position="1214"/>
    </location>
</feature>
<evidence type="ECO:0000256" key="1">
    <source>
        <dbReference type="ARBA" id="ARBA00004123"/>
    </source>
</evidence>
<feature type="region of interest" description="Disordered" evidence="5">
    <location>
        <begin position="1200"/>
        <end position="1249"/>
    </location>
</feature>
<dbReference type="EMBL" id="JARQZJ010000101">
    <property type="protein sequence ID" value="KAK9886685.1"/>
    <property type="molecule type" value="Genomic_DNA"/>
</dbReference>
<accession>A0AAW1V395</accession>
<feature type="compositionally biased region" description="Basic and acidic residues" evidence="5">
    <location>
        <begin position="1237"/>
        <end position="1249"/>
    </location>
</feature>
<feature type="compositionally biased region" description="Acidic residues" evidence="5">
    <location>
        <begin position="1224"/>
        <end position="1235"/>
    </location>
</feature>
<feature type="coiled-coil region" evidence="4">
    <location>
        <begin position="9"/>
        <end position="52"/>
    </location>
</feature>
<feature type="compositionally biased region" description="Acidic residues" evidence="5">
    <location>
        <begin position="867"/>
        <end position="882"/>
    </location>
</feature>
<keyword evidence="3" id="KW-0539">Nucleus</keyword>
<dbReference type="GO" id="GO:0033314">
    <property type="term" value="P:mitotic DNA replication checkpoint signaling"/>
    <property type="evidence" value="ECO:0007669"/>
    <property type="project" value="TreeGrafter"/>
</dbReference>
<evidence type="ECO:0000256" key="4">
    <source>
        <dbReference type="SAM" id="Coils"/>
    </source>
</evidence>
<feature type="compositionally biased region" description="Acidic residues" evidence="5">
    <location>
        <begin position="890"/>
        <end position="912"/>
    </location>
</feature>
<protein>
    <recommendedName>
        <fullName evidence="8">Claspin</fullName>
    </recommendedName>
</protein>
<evidence type="ECO:0008006" key="8">
    <source>
        <dbReference type="Google" id="ProtNLM"/>
    </source>
</evidence>
<evidence type="ECO:0000256" key="2">
    <source>
        <dbReference type="ARBA" id="ARBA00022553"/>
    </source>
</evidence>
<evidence type="ECO:0000256" key="5">
    <source>
        <dbReference type="SAM" id="MobiDB-lite"/>
    </source>
</evidence>
<gene>
    <name evidence="6" type="ORF">WA026_017605</name>
</gene>
<feature type="region of interest" description="Disordered" evidence="5">
    <location>
        <begin position="929"/>
        <end position="951"/>
    </location>
</feature>
<feature type="region of interest" description="Disordered" evidence="5">
    <location>
        <begin position="1350"/>
        <end position="1374"/>
    </location>
</feature>
<feature type="region of interest" description="Disordered" evidence="5">
    <location>
        <begin position="71"/>
        <end position="99"/>
    </location>
</feature>
<evidence type="ECO:0000313" key="6">
    <source>
        <dbReference type="EMBL" id="KAK9886685.1"/>
    </source>
</evidence>
<feature type="compositionally biased region" description="Basic and acidic residues" evidence="5">
    <location>
        <begin position="1352"/>
        <end position="1362"/>
    </location>
</feature>
<name>A0AAW1V395_9CUCU</name>
<feature type="compositionally biased region" description="Acidic residues" evidence="5">
    <location>
        <begin position="831"/>
        <end position="855"/>
    </location>
</feature>
<feature type="region of interest" description="Disordered" evidence="5">
    <location>
        <begin position="138"/>
        <end position="191"/>
    </location>
</feature>
<sequence>MEKDSEINHEKIVENLSIQSNEIENVENNQNVLNYDIRLKQLEDQKDTIIQETLVTETSLEEHLDNINMISEEDKIRQPQNDTKSDVENEDELNFHRQKNKKSKFSAILDSDSENEENSCHILQKNDEISSELEIHELEKDSKNDESEIQNKKPRRIAIIDSDSDDCMSNTSGKSLKKNVEENENAHSFQTDQRKILSALCDSDSSDDNSNENEQLDENTAQISDNEMEALQGNVVLANKSRRSKSKKINGEKQEKMTAKKALEQRKEIFSESQRKIRESRVSLPYHKPKQRSLKEFLENRPKLSSALTNIHNAASPSTAIKMSIEQLEIVSKKLKEREKEVQQFYKSESESESEDLPIDSANTHTNVLTQETNISTEINTFQAETDEKTTNIEINNMLESNSNNDNICGDNSDTDILLQESDSSNINPSQYEIMENNRSSEIDQVHQNGYNDNCANAETRENIGKSETNSSESIQNCNENIGITHVALNLNETSDIVSNFQNSEEVNHLNNANQNKNLDESKQKLIDTSDQKSTSFYSMEHGEQTNIHLDVKKTSVENKFTDEAENEFMVVNSVDTTEIKKIPDLHESFKPLNSDESGKVDKLIILSDVVVKRSHSNKSENIYNLDSESLDVGSDVKDNTYESENYDFNLDDLNDEFECDNNGQIEKSKVEDTNEKKCQLPKRRQELLEKLGSLKPRLSCGPNELIDLENGLTLPDEVSKLRERFLQHNIKIGKHKHKKEISILSVTDGKIQTETLALNVDEDDEENTAPLEKPGVRLQKLREELEHQMAKRRSDMWKEKLDQTNRYKEENDEKSDAEDEKSASGIDNILDNDEEEEFTESEVEDEELEEDDYDMSDKTKKKSLFIDEEAEESDVEEEVEETQLKESSEEVDMNQEDADTKDDEEMEELENEVPKKKVLKRIITSLDNDDSDNEDLVPHNKMRFPFSCGNKEKKVSSDEECLSPHQPTNYKIKELIVTPTKSENDFLTPITYMTGIQNLNTSGSRIVAPINSSPEKQLSDESGLESQVLISSRAGTEEVSPTDFSSQAEHNILSTQDVLDVCSGSFPTSTQATSDPEMSTQQLKEIFTGVEGISQKSDFNTQQLADICSGQFTGVPQFEKSSRGEIALDESEENIISQLIDEEELERFKKKFESPVASYTQKTIDFENVKEVEGTGGIIDSEDDDELHLKKKKNRRLNFSDEESDEYSEEEEIIDLHDKDPASDVEYDSEENEIDLGSKDVDNKTNKQEKIKITDFLENEAELSESEWGSEDEDEKNLDDMEFEKGDEEKFDEELLRSDIERVQMRQMLDEDNREVKLLQELLLEDGELHGSGRQRQFRWKNIDATGNDMEETKLDDGDTYHDEEEESEEKWRKMRHEREMFMLKKQSQEEDDNVLIESQKLSFTHKSLKIKNQTAILSHTMSEEVTSSSKINQPFSLLNKRGSFLSRSEQILQKFAETTKVSIGPKSSSRIVFQTVDGEMKKRKAASQDNDCTPVALKKLRLSDLSPALQKIRPKLGKTLFEDLSID</sequence>
<feature type="compositionally biased region" description="Basic and acidic residues" evidence="5">
    <location>
        <begin position="138"/>
        <end position="151"/>
    </location>
</feature>
<evidence type="ECO:0000256" key="3">
    <source>
        <dbReference type="ARBA" id="ARBA00023242"/>
    </source>
</evidence>
<dbReference type="GO" id="GO:0005634">
    <property type="term" value="C:nucleus"/>
    <property type="evidence" value="ECO:0007669"/>
    <property type="project" value="UniProtKB-SubCell"/>
</dbReference>
<dbReference type="Proteomes" id="UP001431783">
    <property type="component" value="Unassembled WGS sequence"/>
</dbReference>
<keyword evidence="2" id="KW-0597">Phosphoprotein</keyword>